<dbReference type="PROSITE" id="PS00640">
    <property type="entry name" value="THIOL_PROTEASE_ASN"/>
    <property type="match status" value="1"/>
</dbReference>
<dbReference type="InterPro" id="IPR025660">
    <property type="entry name" value="Pept_his_AS"/>
</dbReference>
<proteinExistence type="inferred from homology"/>
<organism evidence="7 8">
    <name type="scientific">Euplotes crassus</name>
    <dbReference type="NCBI Taxonomy" id="5936"/>
    <lineage>
        <taxon>Eukaryota</taxon>
        <taxon>Sar</taxon>
        <taxon>Alveolata</taxon>
        <taxon>Ciliophora</taxon>
        <taxon>Intramacronucleata</taxon>
        <taxon>Spirotrichea</taxon>
        <taxon>Hypotrichia</taxon>
        <taxon>Euplotida</taxon>
        <taxon>Euplotidae</taxon>
        <taxon>Moneuplotes</taxon>
    </lineage>
</organism>
<dbReference type="Proteomes" id="UP001295684">
    <property type="component" value="Unassembled WGS sequence"/>
</dbReference>
<evidence type="ECO:0000256" key="2">
    <source>
        <dbReference type="ARBA" id="ARBA00023145"/>
    </source>
</evidence>
<evidence type="ECO:0000313" key="8">
    <source>
        <dbReference type="Proteomes" id="UP001295684"/>
    </source>
</evidence>
<evidence type="ECO:0000256" key="4">
    <source>
        <dbReference type="SAM" id="SignalP"/>
    </source>
</evidence>
<keyword evidence="8" id="KW-1185">Reference proteome</keyword>
<accession>A0AAD2CY99</accession>
<gene>
    <name evidence="7" type="ORF">ECRASSUSDP1_LOCUS15231</name>
</gene>
<dbReference type="FunFam" id="3.90.70.10:FF:000039">
    <property type="entry name" value="Cysteine proteinase 2, putative"/>
    <property type="match status" value="1"/>
</dbReference>
<dbReference type="Pfam" id="PF00112">
    <property type="entry name" value="Peptidase_C1"/>
    <property type="match status" value="1"/>
</dbReference>
<dbReference type="InterPro" id="IPR038765">
    <property type="entry name" value="Papain-like_cys_pep_sf"/>
</dbReference>
<name>A0AAD2CY99_EUPCR</name>
<dbReference type="PROSITE" id="PS00639">
    <property type="entry name" value="THIOL_PROTEASE_HIS"/>
    <property type="match status" value="1"/>
</dbReference>
<comment type="similarity">
    <text evidence="1">Belongs to the peptidase C1 family.</text>
</comment>
<feature type="signal peptide" evidence="4">
    <location>
        <begin position="1"/>
        <end position="18"/>
    </location>
</feature>
<dbReference type="InterPro" id="IPR013128">
    <property type="entry name" value="Peptidase_C1A"/>
</dbReference>
<dbReference type="AlphaFoldDB" id="A0AAD2CY99"/>
<evidence type="ECO:0000313" key="7">
    <source>
        <dbReference type="EMBL" id="CAI2373882.1"/>
    </source>
</evidence>
<dbReference type="Pfam" id="PF08246">
    <property type="entry name" value="Inhibitor_I29"/>
    <property type="match status" value="1"/>
</dbReference>
<dbReference type="GO" id="GO:0006508">
    <property type="term" value="P:proteolysis"/>
    <property type="evidence" value="ECO:0007669"/>
    <property type="project" value="InterPro"/>
</dbReference>
<dbReference type="PRINTS" id="PR00705">
    <property type="entry name" value="PAPAIN"/>
</dbReference>
<evidence type="ECO:0000256" key="3">
    <source>
        <dbReference type="ARBA" id="ARBA00023157"/>
    </source>
</evidence>
<feature type="domain" description="Peptidase C1A papain C-terminal" evidence="5">
    <location>
        <begin position="128"/>
        <end position="345"/>
    </location>
</feature>
<dbReference type="SMART" id="SM00645">
    <property type="entry name" value="Pept_C1"/>
    <property type="match status" value="1"/>
</dbReference>
<keyword evidence="4" id="KW-0732">Signal</keyword>
<dbReference type="Gene3D" id="3.90.70.10">
    <property type="entry name" value="Cysteine proteinases"/>
    <property type="match status" value="1"/>
</dbReference>
<comment type="caution">
    <text evidence="7">The sequence shown here is derived from an EMBL/GenBank/DDBJ whole genome shotgun (WGS) entry which is preliminary data.</text>
</comment>
<dbReference type="InterPro" id="IPR000169">
    <property type="entry name" value="Pept_cys_AS"/>
</dbReference>
<sequence length="350" mass="39532">MKYTILALLVIVIAFASAKSSLNNEFEFLLKGHVPASNSAVLGMYEAFLQKYKGKTFEVNHDMDRFMTFKANVERIIAHNSNPERTFDMGINHLSDLTQKERLAYYNLMDPQNCSATASKRRVYNAEAPDYFNWVDQDVVSPVKDQKSCGSCWTFSTTGAIESHYKINTGEEELFSEQELIDCPDAERYDTHGCKGGLPSYAFNFIKEVGLETENSYPYLARDSVCTYDAEELRVTTDGPFNITAGDEEQLKEELFNNGPVSVSFHVKEDFLDYTSGVYSVSDCPDTEQDVNHAVLAVGYGTTDDGMDYWIVKNSWSEVWGDEGFFKIERGVNMCAIAMCNSYPLNVRKV</sequence>
<evidence type="ECO:0000256" key="1">
    <source>
        <dbReference type="ARBA" id="ARBA00008455"/>
    </source>
</evidence>
<dbReference type="InterPro" id="IPR000668">
    <property type="entry name" value="Peptidase_C1A_C"/>
</dbReference>
<dbReference type="CDD" id="cd02248">
    <property type="entry name" value="Peptidase_C1A"/>
    <property type="match status" value="1"/>
</dbReference>
<dbReference type="EMBL" id="CAMPGE010015249">
    <property type="protein sequence ID" value="CAI2373882.1"/>
    <property type="molecule type" value="Genomic_DNA"/>
</dbReference>
<reference evidence="7" key="1">
    <citation type="submission" date="2023-07" db="EMBL/GenBank/DDBJ databases">
        <authorList>
            <consortium name="AG Swart"/>
            <person name="Singh M."/>
            <person name="Singh A."/>
            <person name="Seah K."/>
            <person name="Emmerich C."/>
        </authorList>
    </citation>
    <scope>NUCLEOTIDE SEQUENCE</scope>
    <source>
        <strain evidence="7">DP1</strain>
    </source>
</reference>
<evidence type="ECO:0000259" key="6">
    <source>
        <dbReference type="SMART" id="SM00848"/>
    </source>
</evidence>
<evidence type="ECO:0000259" key="5">
    <source>
        <dbReference type="SMART" id="SM00645"/>
    </source>
</evidence>
<feature type="domain" description="Cathepsin propeptide inhibitor" evidence="6">
    <location>
        <begin position="45"/>
        <end position="102"/>
    </location>
</feature>
<dbReference type="SMART" id="SM00848">
    <property type="entry name" value="Inhibitor_I29"/>
    <property type="match status" value="1"/>
</dbReference>
<dbReference type="InterPro" id="IPR013201">
    <property type="entry name" value="Prot_inhib_I29"/>
</dbReference>
<dbReference type="PROSITE" id="PS00139">
    <property type="entry name" value="THIOL_PROTEASE_CYS"/>
    <property type="match status" value="1"/>
</dbReference>
<dbReference type="InterPro" id="IPR025661">
    <property type="entry name" value="Pept_asp_AS"/>
</dbReference>
<protein>
    <submittedName>
        <fullName evidence="7">Uncharacterized protein</fullName>
    </submittedName>
</protein>
<dbReference type="InterPro" id="IPR039417">
    <property type="entry name" value="Peptidase_C1A_papain-like"/>
</dbReference>
<feature type="chain" id="PRO_5042045716" evidence="4">
    <location>
        <begin position="19"/>
        <end position="350"/>
    </location>
</feature>
<keyword evidence="3" id="KW-1015">Disulfide bond</keyword>
<dbReference type="GO" id="GO:0008234">
    <property type="term" value="F:cysteine-type peptidase activity"/>
    <property type="evidence" value="ECO:0007669"/>
    <property type="project" value="InterPro"/>
</dbReference>
<keyword evidence="2" id="KW-0865">Zymogen</keyword>
<dbReference type="SUPFAM" id="SSF54001">
    <property type="entry name" value="Cysteine proteinases"/>
    <property type="match status" value="1"/>
</dbReference>
<dbReference type="PANTHER" id="PTHR12411">
    <property type="entry name" value="CYSTEINE PROTEASE FAMILY C1-RELATED"/>
    <property type="match status" value="1"/>
</dbReference>